<dbReference type="SUPFAM" id="SSF54427">
    <property type="entry name" value="NTF2-like"/>
    <property type="match status" value="1"/>
</dbReference>
<dbReference type="Gene3D" id="3.10.450.50">
    <property type="match status" value="1"/>
</dbReference>
<name>A0ABS4ETQ2_9HYPH</name>
<dbReference type="InterPro" id="IPR037401">
    <property type="entry name" value="SnoaL-like"/>
</dbReference>
<evidence type="ECO:0000259" key="1">
    <source>
        <dbReference type="Pfam" id="PF13474"/>
    </source>
</evidence>
<organism evidence="2 3">
    <name type="scientific">Rhizobium herbae</name>
    <dbReference type="NCBI Taxonomy" id="508661"/>
    <lineage>
        <taxon>Bacteria</taxon>
        <taxon>Pseudomonadati</taxon>
        <taxon>Pseudomonadota</taxon>
        <taxon>Alphaproteobacteria</taxon>
        <taxon>Hyphomicrobiales</taxon>
        <taxon>Rhizobiaceae</taxon>
        <taxon>Rhizobium/Agrobacterium group</taxon>
        <taxon>Rhizobium</taxon>
    </lineage>
</organism>
<evidence type="ECO:0000313" key="2">
    <source>
        <dbReference type="EMBL" id="MBP1861343.1"/>
    </source>
</evidence>
<feature type="domain" description="SnoaL-like" evidence="1">
    <location>
        <begin position="8"/>
        <end position="127"/>
    </location>
</feature>
<protein>
    <submittedName>
        <fullName evidence="2">Ketosteroid isomerase-like protein</fullName>
    </submittedName>
</protein>
<sequence>MEHTTNAVLAAADSLIDAFSRHDREKYFAAFSMDATFIFHNLDRPLRTRAAYEAEWALWETRDGFKVLSCRSSDRNLQMFGSMAIFTHSVETKAEFGGEAVTSHERETIVFERQPEGAWLAVHEHLSRAS</sequence>
<reference evidence="2 3" key="1">
    <citation type="submission" date="2021-03" db="EMBL/GenBank/DDBJ databases">
        <title>Genomic Encyclopedia of Type Strains, Phase IV (KMG-IV): sequencing the most valuable type-strain genomes for metagenomic binning, comparative biology and taxonomic classification.</title>
        <authorList>
            <person name="Goeker M."/>
        </authorList>
    </citation>
    <scope>NUCLEOTIDE SEQUENCE [LARGE SCALE GENOMIC DNA]</scope>
    <source>
        <strain evidence="2 3">DSM 26427</strain>
    </source>
</reference>
<dbReference type="Proteomes" id="UP000823786">
    <property type="component" value="Unassembled WGS sequence"/>
</dbReference>
<dbReference type="EMBL" id="JAGGJV010000010">
    <property type="protein sequence ID" value="MBP1861343.1"/>
    <property type="molecule type" value="Genomic_DNA"/>
</dbReference>
<evidence type="ECO:0000313" key="3">
    <source>
        <dbReference type="Proteomes" id="UP000823786"/>
    </source>
</evidence>
<gene>
    <name evidence="2" type="ORF">J2Z75_004872</name>
</gene>
<proteinExistence type="predicted"/>
<accession>A0ABS4ETQ2</accession>
<keyword evidence="3" id="KW-1185">Reference proteome</keyword>
<dbReference type="Pfam" id="PF13474">
    <property type="entry name" value="SnoaL_3"/>
    <property type="match status" value="1"/>
</dbReference>
<dbReference type="InterPro" id="IPR032710">
    <property type="entry name" value="NTF2-like_dom_sf"/>
</dbReference>
<comment type="caution">
    <text evidence="2">The sequence shown here is derived from an EMBL/GenBank/DDBJ whole genome shotgun (WGS) entry which is preliminary data.</text>
</comment>
<dbReference type="RefSeq" id="WP_209855487.1">
    <property type="nucleotide sequence ID" value="NZ_JAGGJV010000010.1"/>
</dbReference>